<dbReference type="InterPro" id="IPR022755">
    <property type="entry name" value="Znf_C2H2_jaz"/>
</dbReference>
<evidence type="ECO:0000313" key="6">
    <source>
        <dbReference type="EMBL" id="PKB97429.1"/>
    </source>
</evidence>
<evidence type="ECO:0000256" key="4">
    <source>
        <dbReference type="PROSITE-ProRule" id="PRU00042"/>
    </source>
</evidence>
<evidence type="ECO:0000256" key="2">
    <source>
        <dbReference type="ARBA" id="ARBA00022771"/>
    </source>
</evidence>
<accession>A0A2N0NS75</accession>
<comment type="caution">
    <text evidence="6">The sequence shown here is derived from an EMBL/GenBank/DDBJ whole genome shotgun (WGS) entry which is preliminary data.</text>
</comment>
<dbReference type="EMBL" id="LLXJ01003213">
    <property type="protein sequence ID" value="PKB97429.1"/>
    <property type="molecule type" value="Genomic_DNA"/>
</dbReference>
<sequence>MSFKCYLCQKTFSSRKQLLTHERTKHKNNKTIPHLHSLHQPTFEQLVSYQDAFIVLIKKRLGFNRHSVGSKRLSISVFPENVFVYLFQNEPSFRYNSALRKYRCTFKGEAGEGRLKQILNYEYWNCRQDPKTKTTGYVLFVNSEEIYEVSFSWAQNELVENNRIFQCGTVICTFITDSGEFINGNEVTNENHTSAHSAIPTITKTNNQSQYRLILPCSPLQELNQKISINNL</sequence>
<evidence type="ECO:0000313" key="7">
    <source>
        <dbReference type="Proteomes" id="UP000232722"/>
    </source>
</evidence>
<dbReference type="AlphaFoldDB" id="A0A2N0NS75"/>
<dbReference type="VEuPathDB" id="FungiDB:FUN_006818"/>
<reference evidence="6 7" key="2">
    <citation type="submission" date="2017-09" db="EMBL/GenBank/DDBJ databases">
        <title>Extensive intraspecific genome diversity in a model arbuscular mycorrhizal fungus.</title>
        <authorList>
            <person name="Chen E.C."/>
            <person name="Morin E."/>
            <person name="Beaudet D."/>
            <person name="Noel J."/>
            <person name="Ndikumana S."/>
            <person name="Charron P."/>
            <person name="St-Onge C."/>
            <person name="Giorgi J."/>
            <person name="Grigoriev I.V."/>
            <person name="Roux C."/>
            <person name="Martin F.M."/>
            <person name="Corradi N."/>
        </authorList>
    </citation>
    <scope>NUCLEOTIDE SEQUENCE [LARGE SCALE GENOMIC DNA]</scope>
    <source>
        <strain evidence="6 7">A5</strain>
    </source>
</reference>
<gene>
    <name evidence="6" type="ORF">RhiirA5_433185</name>
</gene>
<keyword evidence="1" id="KW-0479">Metal-binding</keyword>
<proteinExistence type="predicted"/>
<name>A0A2N0NS75_9GLOM</name>
<evidence type="ECO:0000256" key="1">
    <source>
        <dbReference type="ARBA" id="ARBA00022723"/>
    </source>
</evidence>
<reference evidence="6 7" key="1">
    <citation type="submission" date="2016-04" db="EMBL/GenBank/DDBJ databases">
        <title>Genome analyses suggest a sexual origin of heterokaryosis in a supposedly ancient asexual fungus.</title>
        <authorList>
            <person name="Ropars J."/>
            <person name="Sedzielewska K."/>
            <person name="Noel J."/>
            <person name="Charron P."/>
            <person name="Farinelli L."/>
            <person name="Marton T."/>
            <person name="Kruger M."/>
            <person name="Pelin A."/>
            <person name="Brachmann A."/>
            <person name="Corradi N."/>
        </authorList>
    </citation>
    <scope>NUCLEOTIDE SEQUENCE [LARGE SCALE GENOMIC DNA]</scope>
    <source>
        <strain evidence="6 7">A5</strain>
    </source>
</reference>
<evidence type="ECO:0000259" key="5">
    <source>
        <dbReference type="PROSITE" id="PS50157"/>
    </source>
</evidence>
<organism evidence="6 7">
    <name type="scientific">Rhizophagus irregularis</name>
    <dbReference type="NCBI Taxonomy" id="588596"/>
    <lineage>
        <taxon>Eukaryota</taxon>
        <taxon>Fungi</taxon>
        <taxon>Fungi incertae sedis</taxon>
        <taxon>Mucoromycota</taxon>
        <taxon>Glomeromycotina</taxon>
        <taxon>Glomeromycetes</taxon>
        <taxon>Glomerales</taxon>
        <taxon>Glomeraceae</taxon>
        <taxon>Rhizophagus</taxon>
    </lineage>
</organism>
<dbReference type="Pfam" id="PF12171">
    <property type="entry name" value="zf-C2H2_jaz"/>
    <property type="match status" value="1"/>
</dbReference>
<feature type="domain" description="C2H2-type" evidence="5">
    <location>
        <begin position="3"/>
        <end position="31"/>
    </location>
</feature>
<dbReference type="VEuPathDB" id="FungiDB:RhiirA1_469492"/>
<dbReference type="VEuPathDB" id="FungiDB:RhiirFUN_015614"/>
<keyword evidence="2 4" id="KW-0863">Zinc-finger</keyword>
<dbReference type="SMART" id="SM00355">
    <property type="entry name" value="ZnF_C2H2"/>
    <property type="match status" value="1"/>
</dbReference>
<dbReference type="PROSITE" id="PS00028">
    <property type="entry name" value="ZINC_FINGER_C2H2_1"/>
    <property type="match status" value="1"/>
</dbReference>
<keyword evidence="3" id="KW-0862">Zinc</keyword>
<dbReference type="GO" id="GO:0008270">
    <property type="term" value="F:zinc ion binding"/>
    <property type="evidence" value="ECO:0007669"/>
    <property type="project" value="UniProtKB-KW"/>
</dbReference>
<protein>
    <recommendedName>
        <fullName evidence="5">C2H2-type domain-containing protein</fullName>
    </recommendedName>
</protein>
<dbReference type="PROSITE" id="PS50157">
    <property type="entry name" value="ZINC_FINGER_C2H2_2"/>
    <property type="match status" value="1"/>
</dbReference>
<dbReference type="Proteomes" id="UP000232722">
    <property type="component" value="Unassembled WGS sequence"/>
</dbReference>
<dbReference type="InterPro" id="IPR013087">
    <property type="entry name" value="Znf_C2H2_type"/>
</dbReference>
<evidence type="ECO:0000256" key="3">
    <source>
        <dbReference type="ARBA" id="ARBA00022833"/>
    </source>
</evidence>